<dbReference type="EMBL" id="FQZA01000004">
    <property type="protein sequence ID" value="SHJ04756.1"/>
    <property type="molecule type" value="Genomic_DNA"/>
</dbReference>
<evidence type="ECO:0000256" key="1">
    <source>
        <dbReference type="SAM" id="SignalP"/>
    </source>
</evidence>
<protein>
    <recommendedName>
        <fullName evidence="4">VWFA domain-containing protein</fullName>
    </recommendedName>
</protein>
<dbReference type="Gene3D" id="3.40.50.410">
    <property type="entry name" value="von Willebrand factor, type A domain"/>
    <property type="match status" value="1"/>
</dbReference>
<feature type="chain" id="PRO_5012545183" description="VWFA domain-containing protein" evidence="1">
    <location>
        <begin position="29"/>
        <end position="234"/>
    </location>
</feature>
<gene>
    <name evidence="2" type="ORF">SAMN04488012_104193</name>
</gene>
<organism evidence="2 3">
    <name type="scientific">Palleronia salina</name>
    <dbReference type="NCBI Taxonomy" id="313368"/>
    <lineage>
        <taxon>Bacteria</taxon>
        <taxon>Pseudomonadati</taxon>
        <taxon>Pseudomonadota</taxon>
        <taxon>Alphaproteobacteria</taxon>
        <taxon>Rhodobacterales</taxon>
        <taxon>Roseobacteraceae</taxon>
        <taxon>Palleronia</taxon>
    </lineage>
</organism>
<dbReference type="InterPro" id="IPR036465">
    <property type="entry name" value="vWFA_dom_sf"/>
</dbReference>
<evidence type="ECO:0000313" key="2">
    <source>
        <dbReference type="EMBL" id="SHJ04756.1"/>
    </source>
</evidence>
<dbReference type="STRING" id="313368.SAMN04488012_104193"/>
<dbReference type="RefSeq" id="WP_175550283.1">
    <property type="nucleotide sequence ID" value="NZ_FQZA01000004.1"/>
</dbReference>
<dbReference type="Pfam" id="PF06707">
    <property type="entry name" value="DUF1194"/>
    <property type="match status" value="1"/>
</dbReference>
<dbReference type="InterPro" id="IPR010607">
    <property type="entry name" value="DUF1194"/>
</dbReference>
<dbReference type="SUPFAM" id="SSF53300">
    <property type="entry name" value="vWA-like"/>
    <property type="match status" value="1"/>
</dbReference>
<keyword evidence="1" id="KW-0732">Signal</keyword>
<reference evidence="2 3" key="1">
    <citation type="submission" date="2016-11" db="EMBL/GenBank/DDBJ databases">
        <authorList>
            <person name="Jaros S."/>
            <person name="Januszkiewicz K."/>
            <person name="Wedrychowicz H."/>
        </authorList>
    </citation>
    <scope>NUCLEOTIDE SEQUENCE [LARGE SCALE GENOMIC DNA]</scope>
    <source>
        <strain evidence="2 3">DSM 26892</strain>
    </source>
</reference>
<dbReference type="Proteomes" id="UP000184040">
    <property type="component" value="Unassembled WGS sequence"/>
</dbReference>
<name>A0A1M6G467_9RHOB</name>
<accession>A0A1M6G467</accession>
<dbReference type="AlphaFoldDB" id="A0A1M6G467"/>
<proteinExistence type="predicted"/>
<sequence length="234" mass="25139">MGQHGKHRALVSLGAAAALTLWAAAAEAQCRLALVLGLDISSSVDAEEDALQRQGLARALIAPQVVQAATALPGQPVAIAVFEWSGRWQQDLLLDWTLVESAADMERISATIAASKRSYADFPTAMGYALGYASDLLRRAPPCLFRTLDLSGDGINNDGFGPALAYQNFPYDEVTVNGLVVTGHDQAVVTFFEREVRHGPGAFIEVARGFADFERAMRRKLVRELGARVIGVAE</sequence>
<evidence type="ECO:0008006" key="4">
    <source>
        <dbReference type="Google" id="ProtNLM"/>
    </source>
</evidence>
<keyword evidence="3" id="KW-1185">Reference proteome</keyword>
<evidence type="ECO:0000313" key="3">
    <source>
        <dbReference type="Proteomes" id="UP000184040"/>
    </source>
</evidence>
<feature type="signal peptide" evidence="1">
    <location>
        <begin position="1"/>
        <end position="28"/>
    </location>
</feature>